<feature type="transmembrane region" description="Helical" evidence="1">
    <location>
        <begin position="55"/>
        <end position="76"/>
    </location>
</feature>
<comment type="caution">
    <text evidence="2">The sequence shown here is derived from an EMBL/GenBank/DDBJ whole genome shotgun (WGS) entry which is preliminary data.</text>
</comment>
<dbReference type="Proteomes" id="UP000233491">
    <property type="component" value="Unassembled WGS sequence"/>
</dbReference>
<organism evidence="2 3">
    <name type="scientific">Pleomorphomonas diazotrophica</name>
    <dbReference type="NCBI Taxonomy" id="1166257"/>
    <lineage>
        <taxon>Bacteria</taxon>
        <taxon>Pseudomonadati</taxon>
        <taxon>Pseudomonadota</taxon>
        <taxon>Alphaproteobacteria</taxon>
        <taxon>Hyphomicrobiales</taxon>
        <taxon>Pleomorphomonadaceae</taxon>
        <taxon>Pleomorphomonas</taxon>
    </lineage>
</organism>
<dbReference type="RefSeq" id="WP_101290614.1">
    <property type="nucleotide sequence ID" value="NZ_FOUQ01000015.1"/>
</dbReference>
<reference evidence="2 3" key="1">
    <citation type="submission" date="2017-12" db="EMBL/GenBank/DDBJ databases">
        <title>Anaerobic carbon monoxide metabolism by Pleomorphomonas carboxyditropha sp. nov., a new mesophilic hydrogenogenic carboxidotroph.</title>
        <authorList>
            <person name="Esquivel-Elizondo S."/>
            <person name="Krajmalnik-Brown R."/>
        </authorList>
    </citation>
    <scope>NUCLEOTIDE SEQUENCE [LARGE SCALE GENOMIC DNA]</scope>
    <source>
        <strain evidence="2 3">R5-392</strain>
    </source>
</reference>
<keyword evidence="1" id="KW-0812">Transmembrane</keyword>
<sequence>MNPLTILIAIAGGVIGALVGVVTRPTFMGMQVPFSVLTSTAPMDEPFKNELQSHLLATTGIGLVVGIVLAAIIYALTNRSTPGQNG</sequence>
<keyword evidence="1" id="KW-1133">Transmembrane helix</keyword>
<evidence type="ECO:0000313" key="2">
    <source>
        <dbReference type="EMBL" id="PKR87875.1"/>
    </source>
</evidence>
<evidence type="ECO:0000256" key="1">
    <source>
        <dbReference type="SAM" id="Phobius"/>
    </source>
</evidence>
<accession>A0A1I4W512</accession>
<dbReference type="AlphaFoldDB" id="A0A1I4W512"/>
<feature type="transmembrane region" description="Helical" evidence="1">
    <location>
        <begin position="6"/>
        <end position="23"/>
    </location>
</feature>
<keyword evidence="1" id="KW-0472">Membrane</keyword>
<proteinExistence type="predicted"/>
<evidence type="ECO:0008006" key="4">
    <source>
        <dbReference type="Google" id="ProtNLM"/>
    </source>
</evidence>
<gene>
    <name evidence="2" type="ORF">CXZ10_17260</name>
</gene>
<name>A0A1I4W512_9HYPH</name>
<evidence type="ECO:0000313" key="3">
    <source>
        <dbReference type="Proteomes" id="UP000233491"/>
    </source>
</evidence>
<dbReference type="EMBL" id="PJNW01000015">
    <property type="protein sequence ID" value="PKR87875.1"/>
    <property type="molecule type" value="Genomic_DNA"/>
</dbReference>
<protein>
    <recommendedName>
        <fullName evidence="4">DUF4321 domain-containing protein</fullName>
    </recommendedName>
</protein>
<keyword evidence="3" id="KW-1185">Reference proteome</keyword>